<dbReference type="RefSeq" id="WP_043115844.1">
    <property type="nucleotide sequence ID" value="NZ_JRAA01000001.1"/>
</dbReference>
<dbReference type="InterPro" id="IPR029151">
    <property type="entry name" value="Sensor-like_sf"/>
</dbReference>
<dbReference type="EMBL" id="JRAA01000001">
    <property type="protein sequence ID" value="KHF26112.1"/>
    <property type="molecule type" value="Genomic_DNA"/>
</dbReference>
<accession>A0A0B0HBR3</accession>
<dbReference type="OrthoDB" id="8477901at2"/>
<evidence type="ECO:0000313" key="2">
    <source>
        <dbReference type="Proteomes" id="UP000030856"/>
    </source>
</evidence>
<dbReference type="eggNOG" id="ENOG502Z86N">
    <property type="taxonomic scope" value="Bacteria"/>
</dbReference>
<dbReference type="CDD" id="cd18773">
    <property type="entry name" value="PDC1_HK_sensor"/>
    <property type="match status" value="1"/>
</dbReference>
<dbReference type="SUPFAM" id="SSF103190">
    <property type="entry name" value="Sensory domain-like"/>
    <property type="match status" value="1"/>
</dbReference>
<reference evidence="1 2" key="1">
    <citation type="journal article" date="2014" name="BMC Genomics">
        <title>The genome of the intracellular bacterium of the coastal bivalve, Solemya velum: a blueprint for thriving in and out of symbiosis.</title>
        <authorList>
            <person name="Dmytrenko O."/>
            <person name="Russell S.L."/>
            <person name="Loo W.T."/>
            <person name="Fontanez K.M."/>
            <person name="Liao L."/>
            <person name="Roeselers G."/>
            <person name="Sharma R."/>
            <person name="Stewart F.J."/>
            <person name="Newton I.L."/>
            <person name="Woyke T."/>
            <person name="Wu D."/>
            <person name="Lang J.M."/>
            <person name="Eisen J.A."/>
            <person name="Cavanaugh C.M."/>
        </authorList>
    </citation>
    <scope>NUCLEOTIDE SEQUENCE [LARGE SCALE GENOMIC DNA]</scope>
    <source>
        <strain evidence="1 2">WH</strain>
    </source>
</reference>
<protein>
    <recommendedName>
        <fullName evidence="3">GAF domain-containing protein</fullName>
    </recommendedName>
</protein>
<dbReference type="Gene3D" id="3.30.450.20">
    <property type="entry name" value="PAS domain"/>
    <property type="match status" value="1"/>
</dbReference>
<sequence length="316" mass="36184">MKQTDNLKQSVEIQRASLHNMLVDPTQRIAHELAAVWGDLETINSLLGNAFSMVPFATYLYVVDAEGIQQSFNASRNGFIELDYHRNRSQRPYMQPYPPRDTMSLSESYISMRSKRPSVTAMQPIIKDGEFVGFLGIDFDLRELPLTRAIYEEPHQWHQLKGDPAIRGQLFQQSRAESMLDQHIDDILPVIEELMAESGVFHGKIHFASSRATIWHIDDPYRYRLLNYDALIDPDICLAYPHRAYPDNALVPKSALQPILETFKYLRFADETIYLRAGSVNIFNGIVGLNFSCDGSHYIPHEQFLARDSDFWGGIA</sequence>
<dbReference type="AlphaFoldDB" id="A0A0B0HBR3"/>
<proteinExistence type="predicted"/>
<comment type="caution">
    <text evidence="1">The sequence shown here is derived from an EMBL/GenBank/DDBJ whole genome shotgun (WGS) entry which is preliminary data.</text>
</comment>
<gene>
    <name evidence="1" type="ORF">JV46_21350</name>
</gene>
<dbReference type="STRING" id="2340.JV46_21350"/>
<dbReference type="Proteomes" id="UP000030856">
    <property type="component" value="Unassembled WGS sequence"/>
</dbReference>
<organism evidence="1 2">
    <name type="scientific">Solemya velum gill symbiont</name>
    <dbReference type="NCBI Taxonomy" id="2340"/>
    <lineage>
        <taxon>Bacteria</taxon>
        <taxon>Pseudomonadati</taxon>
        <taxon>Pseudomonadota</taxon>
        <taxon>Gammaproteobacteria</taxon>
        <taxon>sulfur-oxidizing symbionts</taxon>
    </lineage>
</organism>
<evidence type="ECO:0000313" key="1">
    <source>
        <dbReference type="EMBL" id="KHF26112.1"/>
    </source>
</evidence>
<keyword evidence="2" id="KW-1185">Reference proteome</keyword>
<dbReference type="PATRIC" id="fig|2340.3.peg.623"/>
<name>A0A0B0HBR3_SOVGS</name>
<dbReference type="GeneID" id="86991044"/>
<evidence type="ECO:0008006" key="3">
    <source>
        <dbReference type="Google" id="ProtNLM"/>
    </source>
</evidence>